<dbReference type="PANTHER" id="PTHR30435:SF19">
    <property type="entry name" value="FLAGELLAR BASAL-BODY ROD PROTEIN FLGG"/>
    <property type="match status" value="1"/>
</dbReference>
<comment type="caution">
    <text evidence="5">The sequence shown here is derived from an EMBL/GenBank/DDBJ whole genome shotgun (WGS) entry which is preliminary data.</text>
</comment>
<dbReference type="PANTHER" id="PTHR30435">
    <property type="entry name" value="FLAGELLAR PROTEIN"/>
    <property type="match status" value="1"/>
</dbReference>
<dbReference type="InterPro" id="IPR001444">
    <property type="entry name" value="Flag_bb_rod_N"/>
</dbReference>
<dbReference type="Pfam" id="PF06429">
    <property type="entry name" value="Flg_bbr_C"/>
    <property type="match status" value="1"/>
</dbReference>
<dbReference type="GO" id="GO:0009288">
    <property type="term" value="C:bacterial-type flagellum"/>
    <property type="evidence" value="ECO:0007669"/>
    <property type="project" value="TreeGrafter"/>
</dbReference>
<evidence type="ECO:0000313" key="6">
    <source>
        <dbReference type="Proteomes" id="UP000469523"/>
    </source>
</evidence>
<accession>A0A6N7XDN2</accession>
<dbReference type="InterPro" id="IPR037925">
    <property type="entry name" value="FlgE/F/G-like"/>
</dbReference>
<evidence type="ECO:0000259" key="2">
    <source>
        <dbReference type="Pfam" id="PF00460"/>
    </source>
</evidence>
<dbReference type="Pfam" id="PF22692">
    <property type="entry name" value="LlgE_F_G_D1"/>
    <property type="match status" value="1"/>
</dbReference>
<keyword evidence="5" id="KW-0969">Cilium</keyword>
<evidence type="ECO:0000313" key="5">
    <source>
        <dbReference type="EMBL" id="MSU00151.1"/>
    </source>
</evidence>
<feature type="domain" description="Flagellar basal-body/hook protein C-terminal" evidence="3">
    <location>
        <begin position="299"/>
        <end position="341"/>
    </location>
</feature>
<keyword evidence="5" id="KW-0966">Cell projection</keyword>
<comment type="similarity">
    <text evidence="1">Belongs to the flagella basal body rod proteins family.</text>
</comment>
<sequence length="347" mass="38360">MNMNRGLYIGATSLVTNQKKLDVLSNNLANVNTVGYKKDISLSESFPEKLLVKMSKTPELRNIPGENNITYENNNGVHTARTEEGYFVLETSRGKSYVKEIKVVADEEGNLKTHYKDLMGENKTDYENYLIDQSGNRVQQGGDMENLLQGLVFTPPPYVVGTMSGGVRFQKIFTDFTHGGMMDTGGKLDLAIKGDGFFKIQGEGQTLYTRNGSFSITDGYLTDLDGRRVLGRNGAIPLNGGNVDILANGLIQVDGNTIDTLDIVNINNKEFLRKMGDNLFYGVENANIEENPFNGEVLQGYLEGSNMNSISGMVEMINLLREFEAGQKAIKMQDEMLEKAATEIGRV</sequence>
<dbReference type="GO" id="GO:0071978">
    <property type="term" value="P:bacterial-type flagellum-dependent swarming motility"/>
    <property type="evidence" value="ECO:0007669"/>
    <property type="project" value="TreeGrafter"/>
</dbReference>
<protein>
    <submittedName>
        <fullName evidence="5">Flagellar hook-basal body protein</fullName>
    </submittedName>
</protein>
<organism evidence="5 6">
    <name type="scientific">Tissierella pigra</name>
    <dbReference type="NCBI Taxonomy" id="2607614"/>
    <lineage>
        <taxon>Bacteria</taxon>
        <taxon>Bacillati</taxon>
        <taxon>Bacillota</taxon>
        <taxon>Tissierellia</taxon>
        <taxon>Tissierellales</taxon>
        <taxon>Tissierellaceae</taxon>
        <taxon>Tissierella</taxon>
    </lineage>
</organism>
<keyword evidence="6" id="KW-1185">Reference proteome</keyword>
<evidence type="ECO:0000256" key="1">
    <source>
        <dbReference type="ARBA" id="ARBA00009677"/>
    </source>
</evidence>
<feature type="domain" description="Flagellar hook protein FlgE/F/G-like D1" evidence="4">
    <location>
        <begin position="191"/>
        <end position="253"/>
    </location>
</feature>
<name>A0A6N7XDN2_9FIRM</name>
<gene>
    <name evidence="5" type="ORF">FYJ83_01550</name>
</gene>
<dbReference type="AlphaFoldDB" id="A0A6N7XDN2"/>
<proteinExistence type="inferred from homology"/>
<dbReference type="EMBL" id="VUNQ01000002">
    <property type="protein sequence ID" value="MSU00151.1"/>
    <property type="molecule type" value="Genomic_DNA"/>
</dbReference>
<feature type="domain" description="Flagellar basal body rod protein N-terminal" evidence="2">
    <location>
        <begin position="7"/>
        <end position="37"/>
    </location>
</feature>
<dbReference type="Proteomes" id="UP000469523">
    <property type="component" value="Unassembled WGS sequence"/>
</dbReference>
<dbReference type="SUPFAM" id="SSF117143">
    <property type="entry name" value="Flagellar hook protein flgE"/>
    <property type="match status" value="1"/>
</dbReference>
<dbReference type="InterPro" id="IPR010930">
    <property type="entry name" value="Flg_bb/hook_C_dom"/>
</dbReference>
<reference evidence="5 6" key="1">
    <citation type="submission" date="2019-09" db="EMBL/GenBank/DDBJ databases">
        <title>In-depth cultivation of the pig gut microbiome towards novel bacterial diversity and tailored functional studies.</title>
        <authorList>
            <person name="Wylensek D."/>
            <person name="Hitch T.C.A."/>
            <person name="Clavel T."/>
        </authorList>
    </citation>
    <scope>NUCLEOTIDE SEQUENCE [LARGE SCALE GENOMIC DNA]</scope>
    <source>
        <strain evidence="5 6">WCA3-693-APC-4?</strain>
    </source>
</reference>
<evidence type="ECO:0000259" key="4">
    <source>
        <dbReference type="Pfam" id="PF22692"/>
    </source>
</evidence>
<keyword evidence="5" id="KW-0282">Flagellum</keyword>
<dbReference type="Pfam" id="PF00460">
    <property type="entry name" value="Flg_bb_rod"/>
    <property type="match status" value="1"/>
</dbReference>
<evidence type="ECO:0000259" key="3">
    <source>
        <dbReference type="Pfam" id="PF06429"/>
    </source>
</evidence>
<dbReference type="InterPro" id="IPR053967">
    <property type="entry name" value="LlgE_F_G-like_D1"/>
</dbReference>